<keyword evidence="1" id="KW-0479">Metal-binding</keyword>
<evidence type="ECO:0000313" key="2">
    <source>
        <dbReference type="EMBL" id="TCK90539.1"/>
    </source>
</evidence>
<keyword evidence="3" id="KW-1185">Reference proteome</keyword>
<evidence type="ECO:0000256" key="1">
    <source>
        <dbReference type="ARBA" id="ARBA00022723"/>
    </source>
</evidence>
<dbReference type="Pfam" id="PF02073">
    <property type="entry name" value="Peptidase_M29"/>
    <property type="match status" value="1"/>
</dbReference>
<accession>A0A4R1MJP9</accession>
<sequence>MAFKDIIKKDNEKIIEQYETMIQNIKDLNDQTNNPKNNHEKYLNFVSDFLINLTEEERLMDEHYFKNQSIEAIQSKNEKLYQDIINDEYNKSYANPSYSVELFGETLGQVLAFVYTELRGCIADVFEHRLYDLTLYGELFLKIANDIQDSHTIKGILKDFYEENLSYFIERNVNDRFNTDYGFATEIIMNNDLEDLRYLYQFGEYIGHNELKIAQYLNQLPQEKINLMASTYTQAYKKGFERDGIDLSKKKTVNIRYSIGFERVVKEAIRQFKQMDLEPIIFRYAVKSINKKQHLKVGYFATSPNKQYDYDHRFDEALYLDEDFANLKIKLTQEILEKHKDKLKNLAGPAVIEVFGEKPFKPISKKEAIALTQEQKTLKTSLNNTLQSINYQYMPGDEWSFTIIAFPMPEIGNAFEDIFDDVIKVNTLDSDLYTDIQQNIIDALDQGEYVEVKGKNENKTNIKVNLQDILNPKKETKFENCVADVNVPVGEVFTSPRLKGTNGILHVKEVYLRDLKYENLTLEFEDGYIKEYTCTNFKNEEDNKGYIKENLMYNYDTLPIGEFAIGTNTTAYVMAMKYNILNILPILIVEKMGPHFAVGDTCYSRSEDLPSINPNGKEVIPRDNEKSLTRKTNPEEAYYNCHTDITIPYDEIERISVVTKEGSRMDIIKDTKFVLTGTEKLNEAFK</sequence>
<keyword evidence="2" id="KW-0031">Aminopeptidase</keyword>
<protein>
    <submittedName>
        <fullName evidence="2">Leucyl aminopeptidase (Aminopeptidase T)</fullName>
    </submittedName>
</protein>
<dbReference type="GO" id="GO:0006508">
    <property type="term" value="P:proteolysis"/>
    <property type="evidence" value="ECO:0007669"/>
    <property type="project" value="InterPro"/>
</dbReference>
<dbReference type="RefSeq" id="WP_132282987.1">
    <property type="nucleotide sequence ID" value="NZ_SMGQ01000015.1"/>
</dbReference>
<reference evidence="2 3" key="1">
    <citation type="submission" date="2019-03" db="EMBL/GenBank/DDBJ databases">
        <title>Genomic Encyclopedia of Type Strains, Phase IV (KMG-IV): sequencing the most valuable type-strain genomes for metagenomic binning, comparative biology and taxonomic classification.</title>
        <authorList>
            <person name="Goeker M."/>
        </authorList>
    </citation>
    <scope>NUCLEOTIDE SEQUENCE [LARGE SCALE GENOMIC DNA]</scope>
    <source>
        <strain evidence="2 3">DSM 24176</strain>
    </source>
</reference>
<dbReference type="GO" id="GO:0046872">
    <property type="term" value="F:metal ion binding"/>
    <property type="evidence" value="ECO:0007669"/>
    <property type="project" value="UniProtKB-KW"/>
</dbReference>
<keyword evidence="2" id="KW-0645">Protease</keyword>
<dbReference type="PANTHER" id="PTHR34448">
    <property type="entry name" value="AMINOPEPTIDASE"/>
    <property type="match status" value="1"/>
</dbReference>
<keyword evidence="2" id="KW-0378">Hydrolase</keyword>
<dbReference type="Proteomes" id="UP000294545">
    <property type="component" value="Unassembled WGS sequence"/>
</dbReference>
<dbReference type="OrthoDB" id="9803993at2"/>
<evidence type="ECO:0000313" key="3">
    <source>
        <dbReference type="Proteomes" id="UP000294545"/>
    </source>
</evidence>
<dbReference type="GO" id="GO:0004177">
    <property type="term" value="F:aminopeptidase activity"/>
    <property type="evidence" value="ECO:0007669"/>
    <property type="project" value="UniProtKB-KW"/>
</dbReference>
<dbReference type="InterPro" id="IPR052170">
    <property type="entry name" value="M29_Exopeptidase"/>
</dbReference>
<gene>
    <name evidence="2" type="ORF">EDC19_2308</name>
</gene>
<comment type="caution">
    <text evidence="2">The sequence shown here is derived from an EMBL/GenBank/DDBJ whole genome shotgun (WGS) entry which is preliminary data.</text>
</comment>
<dbReference type="PANTHER" id="PTHR34448:SF1">
    <property type="entry name" value="BLL6088 PROTEIN"/>
    <property type="match status" value="1"/>
</dbReference>
<proteinExistence type="predicted"/>
<name>A0A4R1MJP9_9FIRM</name>
<dbReference type="SUPFAM" id="SSF144052">
    <property type="entry name" value="Thermophilic metalloprotease-like"/>
    <property type="match status" value="1"/>
</dbReference>
<dbReference type="InterPro" id="IPR000787">
    <property type="entry name" value="Peptidase_M29"/>
</dbReference>
<dbReference type="AlphaFoldDB" id="A0A4R1MJP9"/>
<organism evidence="2 3">
    <name type="scientific">Natranaerovirga hydrolytica</name>
    <dbReference type="NCBI Taxonomy" id="680378"/>
    <lineage>
        <taxon>Bacteria</taxon>
        <taxon>Bacillati</taxon>
        <taxon>Bacillota</taxon>
        <taxon>Clostridia</taxon>
        <taxon>Lachnospirales</taxon>
        <taxon>Natranaerovirgaceae</taxon>
        <taxon>Natranaerovirga</taxon>
    </lineage>
</organism>
<dbReference type="EMBL" id="SMGQ01000015">
    <property type="protein sequence ID" value="TCK90539.1"/>
    <property type="molecule type" value="Genomic_DNA"/>
</dbReference>